<name>A0A4R1NA40_9GAMM</name>
<dbReference type="AlphaFoldDB" id="A0A4R1NA40"/>
<dbReference type="SUPFAM" id="SSF100950">
    <property type="entry name" value="NagB/RpiA/CoA transferase-like"/>
    <property type="match status" value="1"/>
</dbReference>
<dbReference type="RefSeq" id="WP_132923046.1">
    <property type="nucleotide sequence ID" value="NZ_SJOI01000001.1"/>
</dbReference>
<gene>
    <name evidence="2" type="ORF">EZJ58_2368</name>
</gene>
<protein>
    <submittedName>
        <fullName evidence="2">L-lactate dehydrogenase complex protein LldG</fullName>
    </submittedName>
</protein>
<evidence type="ECO:0000313" key="2">
    <source>
        <dbReference type="EMBL" id="TCL04255.1"/>
    </source>
</evidence>
<dbReference type="PANTHER" id="PTHR43682:SF1">
    <property type="entry name" value="LACTATE UTILIZATION PROTEIN C"/>
    <property type="match status" value="1"/>
</dbReference>
<organism evidence="2 3">
    <name type="scientific">Sodalis ligni</name>
    <dbReference type="NCBI Taxonomy" id="2697027"/>
    <lineage>
        <taxon>Bacteria</taxon>
        <taxon>Pseudomonadati</taxon>
        <taxon>Pseudomonadota</taxon>
        <taxon>Gammaproteobacteria</taxon>
        <taxon>Enterobacterales</taxon>
        <taxon>Bruguierivoracaceae</taxon>
        <taxon>Sodalis</taxon>
    </lineage>
</organism>
<dbReference type="PANTHER" id="PTHR43682">
    <property type="entry name" value="LACTATE UTILIZATION PROTEIN C"/>
    <property type="match status" value="1"/>
</dbReference>
<dbReference type="Proteomes" id="UP000294555">
    <property type="component" value="Unassembled WGS sequence"/>
</dbReference>
<sequence>MSDRDEILRAVRNHAMTPVPRPELPDFADRYPATPEAFGVSLAIMGGIWDESLINAPSDGGPADYAALSGYIRGLFPAGGVFCSAVRGIDGDLAIGPDTPAGAVDHVEVGIVRARFGVAETGSIWLSEAECPVNALGYLAQHLVVLLSVKDILPNLHAAYRRAEFSTARYSVLMSGPSATADIEGVLIRGAQGVRSLRVIGLPG</sequence>
<evidence type="ECO:0000313" key="3">
    <source>
        <dbReference type="Proteomes" id="UP000294555"/>
    </source>
</evidence>
<dbReference type="Gene3D" id="3.40.50.10420">
    <property type="entry name" value="NagB/RpiA/CoA transferase-like"/>
    <property type="match status" value="1"/>
</dbReference>
<dbReference type="EMBL" id="SJOI01000001">
    <property type="protein sequence ID" value="TCL04255.1"/>
    <property type="molecule type" value="Genomic_DNA"/>
</dbReference>
<evidence type="ECO:0000259" key="1">
    <source>
        <dbReference type="Pfam" id="PF02589"/>
    </source>
</evidence>
<feature type="domain" description="LUD" evidence="1">
    <location>
        <begin position="106"/>
        <end position="200"/>
    </location>
</feature>
<dbReference type="OrthoDB" id="9794187at2"/>
<dbReference type="InterPro" id="IPR037171">
    <property type="entry name" value="NagB/RpiA_transferase-like"/>
</dbReference>
<proteinExistence type="predicted"/>
<dbReference type="Pfam" id="PF02589">
    <property type="entry name" value="LUD_dom"/>
    <property type="match status" value="1"/>
</dbReference>
<dbReference type="InterPro" id="IPR024185">
    <property type="entry name" value="FTHF_cligase-like_sf"/>
</dbReference>
<comment type="caution">
    <text evidence="2">The sequence shown here is derived from an EMBL/GenBank/DDBJ whole genome shotgun (WGS) entry which is preliminary data.</text>
</comment>
<reference evidence="2 3" key="1">
    <citation type="submission" date="2019-02" db="EMBL/GenBank/DDBJ databases">
        <title>Investigation of anaerobic lignin degradation for improved lignocellulosic biofuels.</title>
        <authorList>
            <person name="Deangelis K."/>
        </authorList>
    </citation>
    <scope>NUCLEOTIDE SEQUENCE [LARGE SCALE GENOMIC DNA]</scope>
    <source>
        <strain evidence="2 3">159R</strain>
    </source>
</reference>
<dbReference type="InterPro" id="IPR003741">
    <property type="entry name" value="LUD_dom"/>
</dbReference>
<keyword evidence="3" id="KW-1185">Reference proteome</keyword>
<accession>A0A4R1NA40</accession>